<dbReference type="KEGG" id="ptm:GSPATT00014687001"/>
<dbReference type="RefSeq" id="XP_001447153.1">
    <property type="nucleotide sequence ID" value="XM_001447116.2"/>
</dbReference>
<name>A0D9N9_PARTE</name>
<evidence type="ECO:0000256" key="1">
    <source>
        <dbReference type="SAM" id="MobiDB-lite"/>
    </source>
</evidence>
<gene>
    <name evidence="2" type="ORF">GSPATT00014687001</name>
</gene>
<protein>
    <submittedName>
        <fullName evidence="2">Uncharacterized protein</fullName>
    </submittedName>
</protein>
<sequence>MSQQQPLNELHKQQDKAINEVNFEEANDKSDYNPIGIDLPNENGNKKTSTIVTTTEREVIAENQQQDDENLILEGQASYFQSSSSLSHDQLQQLEIIIQSRDKEESLKEKLLLVQKVETQAEVLNRLRNFGQQVEDMGIENLKTKQSYERNIELKDSIKQKILQKIHKGELQMENDSFDPETMNETHQTIFIWK</sequence>
<dbReference type="EMBL" id="CT868341">
    <property type="protein sequence ID" value="CAK79756.1"/>
    <property type="molecule type" value="Genomic_DNA"/>
</dbReference>
<feature type="region of interest" description="Disordered" evidence="1">
    <location>
        <begin position="24"/>
        <end position="46"/>
    </location>
</feature>
<dbReference type="Proteomes" id="UP000000600">
    <property type="component" value="Unassembled WGS sequence"/>
</dbReference>
<dbReference type="GeneID" id="5032938"/>
<organism evidence="2 3">
    <name type="scientific">Paramecium tetraurelia</name>
    <dbReference type="NCBI Taxonomy" id="5888"/>
    <lineage>
        <taxon>Eukaryota</taxon>
        <taxon>Sar</taxon>
        <taxon>Alveolata</taxon>
        <taxon>Ciliophora</taxon>
        <taxon>Intramacronucleata</taxon>
        <taxon>Oligohymenophorea</taxon>
        <taxon>Peniculida</taxon>
        <taxon>Parameciidae</taxon>
        <taxon>Paramecium</taxon>
    </lineage>
</organism>
<dbReference type="InParanoid" id="A0D9N9"/>
<reference evidence="2 3" key="1">
    <citation type="journal article" date="2006" name="Nature">
        <title>Global trends of whole-genome duplications revealed by the ciliate Paramecium tetraurelia.</title>
        <authorList>
            <consortium name="Genoscope"/>
            <person name="Aury J.-M."/>
            <person name="Jaillon O."/>
            <person name="Duret L."/>
            <person name="Noel B."/>
            <person name="Jubin C."/>
            <person name="Porcel B.M."/>
            <person name="Segurens B."/>
            <person name="Daubin V."/>
            <person name="Anthouard V."/>
            <person name="Aiach N."/>
            <person name="Arnaiz O."/>
            <person name="Billaut A."/>
            <person name="Beisson J."/>
            <person name="Blanc I."/>
            <person name="Bouhouche K."/>
            <person name="Camara F."/>
            <person name="Duharcourt S."/>
            <person name="Guigo R."/>
            <person name="Gogendeau D."/>
            <person name="Katinka M."/>
            <person name="Keller A.-M."/>
            <person name="Kissmehl R."/>
            <person name="Klotz C."/>
            <person name="Koll F."/>
            <person name="Le Moue A."/>
            <person name="Lepere C."/>
            <person name="Malinsky S."/>
            <person name="Nowacki M."/>
            <person name="Nowak J.K."/>
            <person name="Plattner H."/>
            <person name="Poulain J."/>
            <person name="Ruiz F."/>
            <person name="Serrano V."/>
            <person name="Zagulski M."/>
            <person name="Dessen P."/>
            <person name="Betermier M."/>
            <person name="Weissenbach J."/>
            <person name="Scarpelli C."/>
            <person name="Schachter V."/>
            <person name="Sperling L."/>
            <person name="Meyer E."/>
            <person name="Cohen J."/>
            <person name="Wincker P."/>
        </authorList>
    </citation>
    <scope>NUCLEOTIDE SEQUENCE [LARGE SCALE GENOMIC DNA]</scope>
    <source>
        <strain evidence="2 3">Stock d4-2</strain>
    </source>
</reference>
<keyword evidence="3" id="KW-1185">Reference proteome</keyword>
<dbReference type="AlphaFoldDB" id="A0D9N9"/>
<proteinExistence type="predicted"/>
<accession>A0D9N9</accession>
<evidence type="ECO:0000313" key="3">
    <source>
        <dbReference type="Proteomes" id="UP000000600"/>
    </source>
</evidence>
<dbReference type="HOGENOM" id="CLU_1404965_0_0_1"/>
<evidence type="ECO:0000313" key="2">
    <source>
        <dbReference type="EMBL" id="CAK79756.1"/>
    </source>
</evidence>